<dbReference type="Gene3D" id="1.10.760.10">
    <property type="entry name" value="Cytochrome c-like domain"/>
    <property type="match status" value="1"/>
</dbReference>
<organism evidence="10 11">
    <name type="scientific">Erythrobacter rubeus</name>
    <dbReference type="NCBI Taxonomy" id="2760803"/>
    <lineage>
        <taxon>Bacteria</taxon>
        <taxon>Pseudomonadati</taxon>
        <taxon>Pseudomonadota</taxon>
        <taxon>Alphaproteobacteria</taxon>
        <taxon>Sphingomonadales</taxon>
        <taxon>Erythrobacteraceae</taxon>
        <taxon>Erythrobacter/Porphyrobacter group</taxon>
        <taxon>Erythrobacter</taxon>
    </lineage>
</organism>
<feature type="domain" description="Cytochrome c" evidence="9">
    <location>
        <begin position="87"/>
        <end position="187"/>
    </location>
</feature>
<evidence type="ECO:0000313" key="11">
    <source>
        <dbReference type="Proteomes" id="UP000635384"/>
    </source>
</evidence>
<dbReference type="PROSITE" id="PS51007">
    <property type="entry name" value="CYTC"/>
    <property type="match status" value="1"/>
</dbReference>
<dbReference type="InterPro" id="IPR002327">
    <property type="entry name" value="Cyt_c_1A/1B"/>
</dbReference>
<keyword evidence="2 6" id="KW-0349">Heme</keyword>
<feature type="transmembrane region" description="Helical" evidence="8">
    <location>
        <begin position="20"/>
        <end position="41"/>
    </location>
</feature>
<dbReference type="PRINTS" id="PR00604">
    <property type="entry name" value="CYTCHRMECIAB"/>
</dbReference>
<evidence type="ECO:0000256" key="6">
    <source>
        <dbReference type="PROSITE-ProRule" id="PRU00433"/>
    </source>
</evidence>
<evidence type="ECO:0000256" key="5">
    <source>
        <dbReference type="ARBA" id="ARBA00023004"/>
    </source>
</evidence>
<gene>
    <name evidence="10" type="ORF">IB285_00640</name>
</gene>
<keyword evidence="1" id="KW-0813">Transport</keyword>
<dbReference type="SUPFAM" id="SSF46626">
    <property type="entry name" value="Cytochrome c"/>
    <property type="match status" value="1"/>
</dbReference>
<evidence type="ECO:0000256" key="1">
    <source>
        <dbReference type="ARBA" id="ARBA00022448"/>
    </source>
</evidence>
<keyword evidence="8" id="KW-0472">Membrane</keyword>
<evidence type="ECO:0000256" key="3">
    <source>
        <dbReference type="ARBA" id="ARBA00022723"/>
    </source>
</evidence>
<keyword evidence="8" id="KW-0812">Transmembrane</keyword>
<evidence type="ECO:0000313" key="10">
    <source>
        <dbReference type="EMBL" id="MBD2840758.1"/>
    </source>
</evidence>
<keyword evidence="4" id="KW-0249">Electron transport</keyword>
<evidence type="ECO:0000256" key="8">
    <source>
        <dbReference type="SAM" id="Phobius"/>
    </source>
</evidence>
<dbReference type="InterPro" id="IPR036909">
    <property type="entry name" value="Cyt_c-like_dom_sf"/>
</dbReference>
<name>A0ABR8KKG2_9SPHN</name>
<keyword evidence="8" id="KW-1133">Transmembrane helix</keyword>
<dbReference type="Proteomes" id="UP000635384">
    <property type="component" value="Unassembled WGS sequence"/>
</dbReference>
<keyword evidence="3 6" id="KW-0479">Metal-binding</keyword>
<feature type="region of interest" description="Disordered" evidence="7">
    <location>
        <begin position="198"/>
        <end position="225"/>
    </location>
</feature>
<evidence type="ECO:0000256" key="7">
    <source>
        <dbReference type="SAM" id="MobiDB-lite"/>
    </source>
</evidence>
<accession>A0ABR8KKG2</accession>
<dbReference type="InterPro" id="IPR009056">
    <property type="entry name" value="Cyt_c-like_dom"/>
</dbReference>
<proteinExistence type="predicted"/>
<dbReference type="PANTHER" id="PTHR11961">
    <property type="entry name" value="CYTOCHROME C"/>
    <property type="match status" value="1"/>
</dbReference>
<dbReference type="EMBL" id="JACXLC010000001">
    <property type="protein sequence ID" value="MBD2840758.1"/>
    <property type="molecule type" value="Genomic_DNA"/>
</dbReference>
<evidence type="ECO:0000256" key="2">
    <source>
        <dbReference type="ARBA" id="ARBA00022617"/>
    </source>
</evidence>
<protein>
    <submittedName>
        <fullName evidence="10">C-type cytochrome</fullName>
    </submittedName>
</protein>
<reference evidence="10 11" key="1">
    <citation type="submission" date="2020-09" db="EMBL/GenBank/DDBJ databases">
        <authorList>
            <person name="Yoon J.-W."/>
        </authorList>
    </citation>
    <scope>NUCLEOTIDE SEQUENCE [LARGE SCALE GENOMIC DNA]</scope>
    <source>
        <strain evidence="10 11">KMU-140</strain>
    </source>
</reference>
<comment type="caution">
    <text evidence="10">The sequence shown here is derived from an EMBL/GenBank/DDBJ whole genome shotgun (WGS) entry which is preliminary data.</text>
</comment>
<evidence type="ECO:0000256" key="4">
    <source>
        <dbReference type="ARBA" id="ARBA00022982"/>
    </source>
</evidence>
<evidence type="ECO:0000259" key="9">
    <source>
        <dbReference type="PROSITE" id="PS51007"/>
    </source>
</evidence>
<keyword evidence="11" id="KW-1185">Reference proteome</keyword>
<sequence length="236" mass="24687">MTQENSSEANPATENGGGDLFNTAAGWVLFAAGLGLGLSILSDKFFHGYDPEMPEQPGYFIEAAEEEGGAEPEMTMAAALNMMPQDELVSQGEKVFAKCQACHNVAQGGPNGVGPNLHAIMGAPFASKPGFNYSSALSGASGNWGWEEMNEWLLNPKRYIEGTSMSFAGLGKIEDRAAVALYLNANGSNLPVPEYVEEAAGEETPDGETEGEAEGAAEAEAEQDAAAEIEEVAAAE</sequence>
<keyword evidence="5 6" id="KW-0408">Iron</keyword>
<dbReference type="RefSeq" id="WP_190786363.1">
    <property type="nucleotide sequence ID" value="NZ_JACXLC010000001.1"/>
</dbReference>